<dbReference type="AlphaFoldDB" id="A0A0G1EQP5"/>
<sequence length="61" mass="7112">KRLRQKVLLFYGEDDKNVPLVMGKYFEKLIKGSTLKVYPNEGHLISITHAEEIFKNLIHKA</sequence>
<gene>
    <name evidence="1" type="ORF">UV59_C0008G0054</name>
</gene>
<dbReference type="Gene3D" id="3.40.50.1820">
    <property type="entry name" value="alpha/beta hydrolase"/>
    <property type="match status" value="1"/>
</dbReference>
<dbReference type="EMBL" id="LCFB01000008">
    <property type="protein sequence ID" value="KKS85361.1"/>
    <property type="molecule type" value="Genomic_DNA"/>
</dbReference>
<dbReference type="InterPro" id="IPR029058">
    <property type="entry name" value="AB_hydrolase_fold"/>
</dbReference>
<reference evidence="1 2" key="1">
    <citation type="journal article" date="2015" name="Nature">
        <title>rRNA introns, odd ribosomes, and small enigmatic genomes across a large radiation of phyla.</title>
        <authorList>
            <person name="Brown C.T."/>
            <person name="Hug L.A."/>
            <person name="Thomas B.C."/>
            <person name="Sharon I."/>
            <person name="Castelle C.J."/>
            <person name="Singh A."/>
            <person name="Wilkins M.J."/>
            <person name="Williams K.H."/>
            <person name="Banfield J.F."/>
        </authorList>
    </citation>
    <scope>NUCLEOTIDE SEQUENCE [LARGE SCALE GENOMIC DNA]</scope>
</reference>
<comment type="caution">
    <text evidence="1">The sequence shown here is derived from an EMBL/GenBank/DDBJ whole genome shotgun (WGS) entry which is preliminary data.</text>
</comment>
<organism evidence="1 2">
    <name type="scientific">Candidatus Gottesmanbacteria bacterium GW2011_GWA1_43_11</name>
    <dbReference type="NCBI Taxonomy" id="1618436"/>
    <lineage>
        <taxon>Bacteria</taxon>
        <taxon>Candidatus Gottesmaniibacteriota</taxon>
    </lineage>
</organism>
<evidence type="ECO:0000313" key="1">
    <source>
        <dbReference type="EMBL" id="KKS85361.1"/>
    </source>
</evidence>
<feature type="non-terminal residue" evidence="1">
    <location>
        <position position="1"/>
    </location>
</feature>
<dbReference type="Proteomes" id="UP000034543">
    <property type="component" value="Unassembled WGS sequence"/>
</dbReference>
<proteinExistence type="predicted"/>
<evidence type="ECO:0008006" key="3">
    <source>
        <dbReference type="Google" id="ProtNLM"/>
    </source>
</evidence>
<evidence type="ECO:0000313" key="2">
    <source>
        <dbReference type="Proteomes" id="UP000034543"/>
    </source>
</evidence>
<protein>
    <recommendedName>
        <fullName evidence="3">Alpha/beta hydrolase</fullName>
    </recommendedName>
</protein>
<accession>A0A0G1EQP5</accession>
<dbReference type="STRING" id="1618436.UV59_C0008G0054"/>
<dbReference type="SUPFAM" id="SSF53474">
    <property type="entry name" value="alpha/beta-Hydrolases"/>
    <property type="match status" value="1"/>
</dbReference>
<name>A0A0G1EQP5_9BACT</name>